<dbReference type="Proteomes" id="UP000306912">
    <property type="component" value="Unassembled WGS sequence"/>
</dbReference>
<gene>
    <name evidence="1" type="ORF">FEZ08_09470</name>
</gene>
<evidence type="ECO:0000313" key="1">
    <source>
        <dbReference type="EMBL" id="TLG72052.1"/>
    </source>
</evidence>
<evidence type="ECO:0000313" key="2">
    <source>
        <dbReference type="Proteomes" id="UP000306912"/>
    </source>
</evidence>
<name>A0A5R8Q8L0_9FIRM</name>
<organism evidence="1 2">
    <name type="scientific">Culicoidibacter larvae</name>
    <dbReference type="NCBI Taxonomy" id="2579976"/>
    <lineage>
        <taxon>Bacteria</taxon>
        <taxon>Bacillati</taxon>
        <taxon>Bacillota</taxon>
        <taxon>Culicoidibacteria</taxon>
        <taxon>Culicoidibacterales</taxon>
        <taxon>Culicoidibacteraceae</taxon>
        <taxon>Culicoidibacter</taxon>
    </lineage>
</organism>
<reference evidence="1 2" key="1">
    <citation type="submission" date="2019-05" db="EMBL/GenBank/DDBJ databases">
        <title>Culicoidintestinum kansasii gen. nov., sp. nov. from the gastrointestinal tract of the biting midge, Culicoides sonorensis.</title>
        <authorList>
            <person name="Neupane S."/>
            <person name="Ghosh A."/>
            <person name="Gunther S."/>
            <person name="Martin K."/>
            <person name="Zurek L."/>
        </authorList>
    </citation>
    <scope>NUCLEOTIDE SEQUENCE [LARGE SCALE GENOMIC DNA]</scope>
    <source>
        <strain evidence="1 2">CS-1</strain>
    </source>
</reference>
<keyword evidence="2" id="KW-1185">Reference proteome</keyword>
<dbReference type="InParanoid" id="A0A5R8Q8L0"/>
<dbReference type="RefSeq" id="WP_138191745.1">
    <property type="nucleotide sequence ID" value="NZ_VBWP01000009.1"/>
</dbReference>
<proteinExistence type="predicted"/>
<evidence type="ECO:0008006" key="3">
    <source>
        <dbReference type="Google" id="ProtNLM"/>
    </source>
</evidence>
<accession>A0A5R8Q8L0</accession>
<dbReference type="EMBL" id="VBWP01000009">
    <property type="protein sequence ID" value="TLG72052.1"/>
    <property type="molecule type" value="Genomic_DNA"/>
</dbReference>
<protein>
    <recommendedName>
        <fullName evidence="3">Head-tail adaptor protein</fullName>
    </recommendedName>
</protein>
<dbReference type="AlphaFoldDB" id="A0A5R8Q8L0"/>
<comment type="caution">
    <text evidence="1">The sequence shown here is derived from an EMBL/GenBank/DDBJ whole genome shotgun (WGS) entry which is preliminary data.</text>
</comment>
<sequence>MKLKSETVVLNDGICDVGKIENKRVNGVIDGKEFVKEYSLYYGRAFNSERFSSKNSAESKTYDLQIVTLKEDLIDKHIQIGDEIYTVISTVDISALNQKVTMQRVGVDEQISNSE</sequence>